<evidence type="ECO:0000256" key="1">
    <source>
        <dbReference type="ARBA" id="ARBA00002174"/>
    </source>
</evidence>
<comment type="caution">
    <text evidence="9">Lacks conserved residue(s) required for the propagation of feature annotation.</text>
</comment>
<feature type="binding site" evidence="9">
    <location>
        <position position="29"/>
    </location>
    <ligand>
        <name>3-phosphoshikimate</name>
        <dbReference type="ChEBI" id="CHEBI:145989"/>
    </ligand>
</feature>
<dbReference type="InterPro" id="IPR006264">
    <property type="entry name" value="EPSP_synthase"/>
</dbReference>
<evidence type="ECO:0000313" key="12">
    <source>
        <dbReference type="Proteomes" id="UP000523821"/>
    </source>
</evidence>
<dbReference type="Pfam" id="PF00275">
    <property type="entry name" value="EPSP_synthase"/>
    <property type="match status" value="1"/>
</dbReference>
<comment type="caution">
    <text evidence="11">The sequence shown here is derived from an EMBL/GenBank/DDBJ whole genome shotgun (WGS) entry which is preliminary data.</text>
</comment>
<dbReference type="PANTHER" id="PTHR21090">
    <property type="entry name" value="AROM/DEHYDROQUINATE SYNTHASE"/>
    <property type="match status" value="1"/>
</dbReference>
<evidence type="ECO:0000256" key="5">
    <source>
        <dbReference type="ARBA" id="ARBA00022605"/>
    </source>
</evidence>
<name>A0A7W9L2T1_9HYPH</name>
<dbReference type="GO" id="GO:0009073">
    <property type="term" value="P:aromatic amino acid family biosynthetic process"/>
    <property type="evidence" value="ECO:0007669"/>
    <property type="project" value="UniProtKB-KW"/>
</dbReference>
<dbReference type="PROSITE" id="PS00104">
    <property type="entry name" value="EPSP_SYNTHASE_1"/>
    <property type="match status" value="1"/>
</dbReference>
<evidence type="ECO:0000256" key="3">
    <source>
        <dbReference type="ARBA" id="ARBA00009948"/>
    </source>
</evidence>
<dbReference type="GO" id="GO:0003866">
    <property type="term" value="F:3-phosphoshikimate 1-carboxyvinyltransferase activity"/>
    <property type="evidence" value="ECO:0007669"/>
    <property type="project" value="UniProtKB-UniRule"/>
</dbReference>
<sequence length="451" mass="46594">MSTPNAGPEPLAAAASRPLTGRIRVPGDKSISHRALMFGALALGETAIEGLLEGEDVLGTASAMRAFGASVTRTGAGAWRVSGVGVGGLLEPEGVIDYGNAGTGVRLAMGLAGSHAFATTFTGDASLCRRPMGRVLDPLRRMGVQVLARSRDRLPLTIKGPSVPLPIEYRVPVPSAQVKSAVLLAALNTPGVTTVIEPVMTRDHTERMLKAFGAAIEIETGEDGARIIRLEGQRDLKPQPIVVPGDPSSAAFPMVAALIVPGSDVTIENVLLNPMRTGLIETLIEMGGDITIENRRDVGGETVGDIRVRSSRLKGVVVPPERAPSMIDEYPVLAVAAAHAEGRTVMEGLGELRVKESDRIAAVAAGLAANGVAVEEGPESLTVTGPTAKLGGGTVKTHLDHRIAMSFLVLGLSSEVAVAVDDAGPIATSFPEFRTLMTALGASFGAPETGA</sequence>
<feature type="binding site" evidence="9">
    <location>
        <position position="355"/>
    </location>
    <ligand>
        <name>3-phosphoshikimate</name>
        <dbReference type="ChEBI" id="CHEBI:145989"/>
    </ligand>
</feature>
<evidence type="ECO:0000259" key="10">
    <source>
        <dbReference type="Pfam" id="PF00275"/>
    </source>
</evidence>
<feature type="binding site" evidence="9">
    <location>
        <position position="328"/>
    </location>
    <ligand>
        <name>3-phosphoshikimate</name>
        <dbReference type="ChEBI" id="CHEBI:145989"/>
    </ligand>
</feature>
<feature type="domain" description="Enolpyruvate transferase" evidence="10">
    <location>
        <begin position="16"/>
        <end position="434"/>
    </location>
</feature>
<feature type="binding site" evidence="9">
    <location>
        <position position="102"/>
    </location>
    <ligand>
        <name>phosphoenolpyruvate</name>
        <dbReference type="ChEBI" id="CHEBI:58702"/>
    </ligand>
</feature>
<keyword evidence="12" id="KW-1185">Reference proteome</keyword>
<dbReference type="GO" id="GO:0009423">
    <property type="term" value="P:chorismate biosynthetic process"/>
    <property type="evidence" value="ECO:0007669"/>
    <property type="project" value="UniProtKB-UniRule"/>
</dbReference>
<comment type="subunit">
    <text evidence="9">Monomer.</text>
</comment>
<feature type="active site" description="Proton acceptor" evidence="9">
    <location>
        <position position="328"/>
    </location>
</feature>
<feature type="binding site" evidence="9">
    <location>
        <position position="34"/>
    </location>
    <ligand>
        <name>3-phosphoshikimate</name>
        <dbReference type="ChEBI" id="CHEBI:145989"/>
    </ligand>
</feature>
<dbReference type="CDD" id="cd01556">
    <property type="entry name" value="EPSP_synthase"/>
    <property type="match status" value="1"/>
</dbReference>
<proteinExistence type="inferred from homology"/>
<dbReference type="Gene3D" id="3.65.10.10">
    <property type="entry name" value="Enolpyruvate transferase domain"/>
    <property type="match status" value="2"/>
</dbReference>
<organism evidence="11 12">
    <name type="scientific">Prosthecomicrobium pneumaticum</name>
    <dbReference type="NCBI Taxonomy" id="81895"/>
    <lineage>
        <taxon>Bacteria</taxon>
        <taxon>Pseudomonadati</taxon>
        <taxon>Pseudomonadota</taxon>
        <taxon>Alphaproteobacteria</taxon>
        <taxon>Hyphomicrobiales</taxon>
        <taxon>Kaistiaceae</taxon>
        <taxon>Prosthecomicrobium</taxon>
    </lineage>
</organism>
<keyword evidence="4 9" id="KW-0963">Cytoplasm</keyword>
<feature type="binding site" evidence="9">
    <location>
        <position position="177"/>
    </location>
    <ligand>
        <name>phosphoenolpyruvate</name>
        <dbReference type="ChEBI" id="CHEBI:58702"/>
    </ligand>
</feature>
<evidence type="ECO:0000256" key="8">
    <source>
        <dbReference type="ARBA" id="ARBA00044633"/>
    </source>
</evidence>
<feature type="binding site" evidence="9">
    <location>
        <position position="402"/>
    </location>
    <ligand>
        <name>phosphoenolpyruvate</name>
        <dbReference type="ChEBI" id="CHEBI:58702"/>
    </ligand>
</feature>
<gene>
    <name evidence="9" type="primary">aroA</name>
    <name evidence="11" type="ORF">GGQ63_002879</name>
</gene>
<feature type="binding site" evidence="9">
    <location>
        <position position="359"/>
    </location>
    <ligand>
        <name>phosphoenolpyruvate</name>
        <dbReference type="ChEBI" id="CHEBI:58702"/>
    </ligand>
</feature>
<dbReference type="UniPathway" id="UPA00053">
    <property type="reaction ID" value="UER00089"/>
</dbReference>
<keyword evidence="5 9" id="KW-0028">Amino-acid biosynthesis</keyword>
<evidence type="ECO:0000256" key="7">
    <source>
        <dbReference type="ARBA" id="ARBA00023141"/>
    </source>
</evidence>
<comment type="similarity">
    <text evidence="3 9">Belongs to the EPSP synthase family.</text>
</comment>
<feature type="binding site" evidence="9">
    <location>
        <position position="175"/>
    </location>
    <ligand>
        <name>3-phosphoshikimate</name>
        <dbReference type="ChEBI" id="CHEBI:145989"/>
    </ligand>
</feature>
<evidence type="ECO:0000256" key="6">
    <source>
        <dbReference type="ARBA" id="ARBA00022679"/>
    </source>
</evidence>
<reference evidence="11 12" key="1">
    <citation type="submission" date="2020-08" db="EMBL/GenBank/DDBJ databases">
        <title>Genomic Encyclopedia of Type Strains, Phase IV (KMG-IV): sequencing the most valuable type-strain genomes for metagenomic binning, comparative biology and taxonomic classification.</title>
        <authorList>
            <person name="Goeker M."/>
        </authorList>
    </citation>
    <scope>NUCLEOTIDE SEQUENCE [LARGE SCALE GENOMIC DNA]</scope>
    <source>
        <strain evidence="11 12">DSM 16268</strain>
    </source>
</reference>
<evidence type="ECO:0000313" key="11">
    <source>
        <dbReference type="EMBL" id="MBB5753804.1"/>
    </source>
</evidence>
<dbReference type="AlphaFoldDB" id="A0A7W9L2T1"/>
<dbReference type="EC" id="2.5.1.19" evidence="9"/>
<keyword evidence="6 9" id="KW-0808">Transferase</keyword>
<evidence type="ECO:0000256" key="2">
    <source>
        <dbReference type="ARBA" id="ARBA00004811"/>
    </source>
</evidence>
<comment type="pathway">
    <text evidence="2 9">Metabolic intermediate biosynthesis; chorismate biosynthesis; chorismate from D-erythrose 4-phosphate and phosphoenolpyruvate: step 6/7.</text>
</comment>
<feature type="binding site" evidence="9">
    <location>
        <position position="130"/>
    </location>
    <ligand>
        <name>phosphoenolpyruvate</name>
        <dbReference type="ChEBI" id="CHEBI:58702"/>
    </ligand>
</feature>
<dbReference type="InterPro" id="IPR001986">
    <property type="entry name" value="Enolpyruvate_Tfrase_dom"/>
</dbReference>
<dbReference type="GO" id="GO:0008652">
    <property type="term" value="P:amino acid biosynthetic process"/>
    <property type="evidence" value="ECO:0007669"/>
    <property type="project" value="UniProtKB-KW"/>
</dbReference>
<feature type="binding site" evidence="9">
    <location>
        <position position="29"/>
    </location>
    <ligand>
        <name>phosphoenolpyruvate</name>
        <dbReference type="ChEBI" id="CHEBI:58702"/>
    </ligand>
</feature>
<evidence type="ECO:0000256" key="9">
    <source>
        <dbReference type="HAMAP-Rule" id="MF_00210"/>
    </source>
</evidence>
<dbReference type="InterPro" id="IPR023193">
    <property type="entry name" value="EPSP_synthase_CS"/>
</dbReference>
<dbReference type="PIRSF" id="PIRSF000505">
    <property type="entry name" value="EPSPS"/>
    <property type="match status" value="1"/>
</dbReference>
<evidence type="ECO:0000256" key="4">
    <source>
        <dbReference type="ARBA" id="ARBA00022490"/>
    </source>
</evidence>
<dbReference type="PANTHER" id="PTHR21090:SF5">
    <property type="entry name" value="PENTAFUNCTIONAL AROM POLYPEPTIDE"/>
    <property type="match status" value="1"/>
</dbReference>
<dbReference type="InterPro" id="IPR036968">
    <property type="entry name" value="Enolpyruvate_Tfrase_sf"/>
</dbReference>
<dbReference type="Proteomes" id="UP000523821">
    <property type="component" value="Unassembled WGS sequence"/>
</dbReference>
<dbReference type="GO" id="GO:0005737">
    <property type="term" value="C:cytoplasm"/>
    <property type="evidence" value="ECO:0007669"/>
    <property type="project" value="UniProtKB-SubCell"/>
</dbReference>
<dbReference type="NCBIfam" id="TIGR01356">
    <property type="entry name" value="aroA"/>
    <property type="match status" value="1"/>
</dbReference>
<feature type="binding site" evidence="9">
    <location>
        <position position="177"/>
    </location>
    <ligand>
        <name>3-phosphoshikimate</name>
        <dbReference type="ChEBI" id="CHEBI:145989"/>
    </ligand>
</feature>
<dbReference type="EMBL" id="JACHOO010000006">
    <property type="protein sequence ID" value="MBB5753804.1"/>
    <property type="molecule type" value="Genomic_DNA"/>
</dbReference>
<comment type="subcellular location">
    <subcellularLocation>
        <location evidence="9">Cytoplasm</location>
    </subcellularLocation>
</comment>
<dbReference type="RefSeq" id="WP_183857034.1">
    <property type="nucleotide sequence ID" value="NZ_JACHOO010000006.1"/>
</dbReference>
<dbReference type="PROSITE" id="PS00885">
    <property type="entry name" value="EPSP_SYNTHASE_2"/>
    <property type="match status" value="1"/>
</dbReference>
<dbReference type="InterPro" id="IPR013792">
    <property type="entry name" value="RNA3'P_cycl/enolpyr_Trfase_a/b"/>
</dbReference>
<dbReference type="SUPFAM" id="SSF55205">
    <property type="entry name" value="EPT/RTPC-like"/>
    <property type="match status" value="1"/>
</dbReference>
<dbReference type="FunFam" id="3.65.10.10:FF:000005">
    <property type="entry name" value="3-phosphoshikimate 1-carboxyvinyltransferase"/>
    <property type="match status" value="1"/>
</dbReference>
<accession>A0A7W9L2T1</accession>
<dbReference type="FunFam" id="3.65.10.10:FF:000006">
    <property type="entry name" value="3-phosphoshikimate 1-carboxyvinyltransferase"/>
    <property type="match status" value="1"/>
</dbReference>
<feature type="binding site" evidence="9">
    <location>
        <position position="30"/>
    </location>
    <ligand>
        <name>3-phosphoshikimate</name>
        <dbReference type="ChEBI" id="CHEBI:145989"/>
    </ligand>
</feature>
<dbReference type="HAMAP" id="MF_00210">
    <property type="entry name" value="EPSP_synth"/>
    <property type="match status" value="1"/>
</dbReference>
<keyword evidence="7 9" id="KW-0057">Aromatic amino acid biosynthesis</keyword>
<protein>
    <recommendedName>
        <fullName evidence="9">3-phosphoshikimate 1-carboxyvinyltransferase</fullName>
        <ecNumber evidence="9">2.5.1.19</ecNumber>
    </recommendedName>
    <alternativeName>
        <fullName evidence="9">5-enolpyruvylshikimate-3-phosphate synthase</fullName>
        <shortName evidence="9">EPSP synthase</shortName>
        <shortName evidence="9">EPSPS</shortName>
    </alternativeName>
</protein>
<comment type="function">
    <text evidence="1 9">Catalyzes the transfer of the enolpyruvyl moiety of phosphoenolpyruvate (PEP) to the 5-hydroxyl of shikimate-3-phosphate (S3P) to produce enolpyruvyl shikimate-3-phosphate and inorganic phosphate.</text>
</comment>
<comment type="catalytic activity">
    <reaction evidence="8">
        <text>3-phosphoshikimate + phosphoenolpyruvate = 5-O-(1-carboxyvinyl)-3-phosphoshikimate + phosphate</text>
        <dbReference type="Rhea" id="RHEA:21256"/>
        <dbReference type="ChEBI" id="CHEBI:43474"/>
        <dbReference type="ChEBI" id="CHEBI:57701"/>
        <dbReference type="ChEBI" id="CHEBI:58702"/>
        <dbReference type="ChEBI" id="CHEBI:145989"/>
        <dbReference type="EC" id="2.5.1.19"/>
    </reaction>
    <physiologicalReaction direction="left-to-right" evidence="8">
        <dbReference type="Rhea" id="RHEA:21257"/>
    </physiologicalReaction>
</comment>